<dbReference type="Proteomes" id="UP000805193">
    <property type="component" value="Unassembled WGS sequence"/>
</dbReference>
<organism evidence="1 2">
    <name type="scientific">Ixodes persulcatus</name>
    <name type="common">Taiga tick</name>
    <dbReference type="NCBI Taxonomy" id="34615"/>
    <lineage>
        <taxon>Eukaryota</taxon>
        <taxon>Metazoa</taxon>
        <taxon>Ecdysozoa</taxon>
        <taxon>Arthropoda</taxon>
        <taxon>Chelicerata</taxon>
        <taxon>Arachnida</taxon>
        <taxon>Acari</taxon>
        <taxon>Parasitiformes</taxon>
        <taxon>Ixodida</taxon>
        <taxon>Ixodoidea</taxon>
        <taxon>Ixodidae</taxon>
        <taxon>Ixodinae</taxon>
        <taxon>Ixodes</taxon>
    </lineage>
</organism>
<proteinExistence type="predicted"/>
<protein>
    <submittedName>
        <fullName evidence="1">Uncharacterized protein</fullName>
    </submittedName>
</protein>
<dbReference type="EMBL" id="JABSTQ010011403">
    <property type="protein sequence ID" value="KAG0411809.1"/>
    <property type="molecule type" value="Genomic_DNA"/>
</dbReference>
<name>A0AC60NY59_IXOPE</name>
<gene>
    <name evidence="1" type="ORF">HPB47_011065</name>
</gene>
<evidence type="ECO:0000313" key="1">
    <source>
        <dbReference type="EMBL" id="KAG0411809.1"/>
    </source>
</evidence>
<accession>A0AC60NY59</accession>
<reference evidence="1 2" key="1">
    <citation type="journal article" date="2020" name="Cell">
        <title>Large-Scale Comparative Analyses of Tick Genomes Elucidate Their Genetic Diversity and Vector Capacities.</title>
        <authorList>
            <consortium name="Tick Genome and Microbiome Consortium (TIGMIC)"/>
            <person name="Jia N."/>
            <person name="Wang J."/>
            <person name="Shi W."/>
            <person name="Du L."/>
            <person name="Sun Y."/>
            <person name="Zhan W."/>
            <person name="Jiang J.F."/>
            <person name="Wang Q."/>
            <person name="Zhang B."/>
            <person name="Ji P."/>
            <person name="Bell-Sakyi L."/>
            <person name="Cui X.M."/>
            <person name="Yuan T.T."/>
            <person name="Jiang B.G."/>
            <person name="Yang W.F."/>
            <person name="Lam T.T."/>
            <person name="Chang Q.C."/>
            <person name="Ding S.J."/>
            <person name="Wang X.J."/>
            <person name="Zhu J.G."/>
            <person name="Ruan X.D."/>
            <person name="Zhao L."/>
            <person name="Wei J.T."/>
            <person name="Ye R.Z."/>
            <person name="Que T.C."/>
            <person name="Du C.H."/>
            <person name="Zhou Y.H."/>
            <person name="Cheng J.X."/>
            <person name="Dai P.F."/>
            <person name="Guo W.B."/>
            <person name="Han X.H."/>
            <person name="Huang E.J."/>
            <person name="Li L.F."/>
            <person name="Wei W."/>
            <person name="Gao Y.C."/>
            <person name="Liu J.Z."/>
            <person name="Shao H.Z."/>
            <person name="Wang X."/>
            <person name="Wang C.C."/>
            <person name="Yang T.C."/>
            <person name="Huo Q.B."/>
            <person name="Li W."/>
            <person name="Chen H.Y."/>
            <person name="Chen S.E."/>
            <person name="Zhou L.G."/>
            <person name="Ni X.B."/>
            <person name="Tian J.H."/>
            <person name="Sheng Y."/>
            <person name="Liu T."/>
            <person name="Pan Y.S."/>
            <person name="Xia L.Y."/>
            <person name="Li J."/>
            <person name="Zhao F."/>
            <person name="Cao W.C."/>
        </authorList>
    </citation>
    <scope>NUCLEOTIDE SEQUENCE [LARGE SCALE GENOMIC DNA]</scope>
    <source>
        <strain evidence="1">Iper-2018</strain>
    </source>
</reference>
<keyword evidence="2" id="KW-1185">Reference proteome</keyword>
<evidence type="ECO:0000313" key="2">
    <source>
        <dbReference type="Proteomes" id="UP000805193"/>
    </source>
</evidence>
<sequence>MASLKNRRRRDKANKIVLEGRRLIADALQAGIEVDTIYFSLPENIEGLPLDALKEGQLKKVFFKKMKIWSDLTTCPGVMGVFTKPSLGDLQLKRTGPTIPVAVICDNVRDPGNMGALIRSVAAAGCQQMFLMKGCVDPWESKVLRAGCGAHFRVPICNNVPWETIPSYVDANSAVYLADSRGEGPPPKVEAEQTADDEESSSDEDSEDEGDVRFVVKTSDGQKLRVDRSYRDASELEACGQVVLPCHEYTAVTYPARRPSVLVVGGEAQGLSIQAHKLAVDCGGSRVHVPSDNEVESLNTAVAASIILFEMRRQIMLAASAAESSHKQADASA</sequence>
<comment type="caution">
    <text evidence="1">The sequence shown here is derived from an EMBL/GenBank/DDBJ whole genome shotgun (WGS) entry which is preliminary data.</text>
</comment>